<feature type="region of interest" description="Disordered" evidence="1">
    <location>
        <begin position="64"/>
        <end position="98"/>
    </location>
</feature>
<comment type="caution">
    <text evidence="2">The sequence shown here is derived from an EMBL/GenBank/DDBJ whole genome shotgun (WGS) entry which is preliminary data.</text>
</comment>
<reference evidence="2" key="1">
    <citation type="journal article" date="2024" name="Gigascience">
        <title>Chromosome-level genome of the poultry shaft louse Menopon gallinae provides insight into the host-switching and adaptive evolution of parasitic lice.</title>
        <authorList>
            <person name="Xu Y."/>
            <person name="Ma L."/>
            <person name="Liu S."/>
            <person name="Liang Y."/>
            <person name="Liu Q."/>
            <person name="He Z."/>
            <person name="Tian L."/>
            <person name="Duan Y."/>
            <person name="Cai W."/>
            <person name="Li H."/>
            <person name="Song F."/>
        </authorList>
    </citation>
    <scope>NUCLEOTIDE SEQUENCE</scope>
    <source>
        <strain evidence="2">Cailab_2023a</strain>
    </source>
</reference>
<protein>
    <submittedName>
        <fullName evidence="2">Uncharacterized protein</fullName>
    </submittedName>
</protein>
<dbReference type="AlphaFoldDB" id="A0AAW2HJ62"/>
<accession>A0AAW2HJ62</accession>
<feature type="compositionally biased region" description="Basic and acidic residues" evidence="1">
    <location>
        <begin position="75"/>
        <end position="91"/>
    </location>
</feature>
<evidence type="ECO:0000256" key="1">
    <source>
        <dbReference type="SAM" id="MobiDB-lite"/>
    </source>
</evidence>
<organism evidence="2">
    <name type="scientific">Menopon gallinae</name>
    <name type="common">poultry shaft louse</name>
    <dbReference type="NCBI Taxonomy" id="328185"/>
    <lineage>
        <taxon>Eukaryota</taxon>
        <taxon>Metazoa</taxon>
        <taxon>Ecdysozoa</taxon>
        <taxon>Arthropoda</taxon>
        <taxon>Hexapoda</taxon>
        <taxon>Insecta</taxon>
        <taxon>Pterygota</taxon>
        <taxon>Neoptera</taxon>
        <taxon>Paraneoptera</taxon>
        <taxon>Psocodea</taxon>
        <taxon>Troctomorpha</taxon>
        <taxon>Phthiraptera</taxon>
        <taxon>Amblycera</taxon>
        <taxon>Menoponidae</taxon>
        <taxon>Menopon</taxon>
    </lineage>
</organism>
<name>A0AAW2HJ62_9NEOP</name>
<gene>
    <name evidence="2" type="ORF">PYX00_007422</name>
</gene>
<dbReference type="EMBL" id="JARGDH010000004">
    <property type="protein sequence ID" value="KAL0269814.1"/>
    <property type="molecule type" value="Genomic_DNA"/>
</dbReference>
<proteinExistence type="predicted"/>
<evidence type="ECO:0000313" key="2">
    <source>
        <dbReference type="EMBL" id="KAL0269814.1"/>
    </source>
</evidence>
<sequence>MVLHMVDLVSSHDVFYEDCPQSGGSFTGLEDFNMNHCLNTTTMIPGKRSPETFFRRPGFFPIPKMAISGPGRARGRGEERRGGKRGGEGGKRLLPRRKWSKAISAHCFAEKKQTTR</sequence>